<organism evidence="2 3">
    <name type="scientific">Puccinia sorghi</name>
    <dbReference type="NCBI Taxonomy" id="27349"/>
    <lineage>
        <taxon>Eukaryota</taxon>
        <taxon>Fungi</taxon>
        <taxon>Dikarya</taxon>
        <taxon>Basidiomycota</taxon>
        <taxon>Pucciniomycotina</taxon>
        <taxon>Pucciniomycetes</taxon>
        <taxon>Pucciniales</taxon>
        <taxon>Pucciniaceae</taxon>
        <taxon>Puccinia</taxon>
    </lineage>
</organism>
<protein>
    <submittedName>
        <fullName evidence="2">Uncharacterized protein</fullName>
    </submittedName>
</protein>
<keyword evidence="1" id="KW-0812">Transmembrane</keyword>
<name>A0A0L6UH43_9BASI</name>
<evidence type="ECO:0000256" key="1">
    <source>
        <dbReference type="SAM" id="Phobius"/>
    </source>
</evidence>
<comment type="caution">
    <text evidence="2">The sequence shown here is derived from an EMBL/GenBank/DDBJ whole genome shotgun (WGS) entry which is preliminary data.</text>
</comment>
<dbReference type="EMBL" id="LAVV01011374">
    <property type="protein sequence ID" value="KNZ47859.1"/>
    <property type="molecule type" value="Genomic_DNA"/>
</dbReference>
<keyword evidence="3" id="KW-1185">Reference proteome</keyword>
<dbReference type="AlphaFoldDB" id="A0A0L6UH43"/>
<dbReference type="Proteomes" id="UP000037035">
    <property type="component" value="Unassembled WGS sequence"/>
</dbReference>
<evidence type="ECO:0000313" key="3">
    <source>
        <dbReference type="Proteomes" id="UP000037035"/>
    </source>
</evidence>
<gene>
    <name evidence="2" type="ORF">VP01_608g4</name>
</gene>
<dbReference type="VEuPathDB" id="FungiDB:VP01_608g4"/>
<evidence type="ECO:0000313" key="2">
    <source>
        <dbReference type="EMBL" id="KNZ47859.1"/>
    </source>
</evidence>
<accession>A0A0L6UH43</accession>
<keyword evidence="1" id="KW-1133">Transmembrane helix</keyword>
<sequence>MNFRHFFVINKLSFVIIIVMKDRSGVQLMYNIMSFFLLILGLAAHLVIIFLLCPQYITEGGPDIMIITVDVWHGPQPKVIILVYTTTCNVKIKIKKSSMALTSHMVGVAKRSLNQWSLEKACQKFNSYLSYIPFLLLLVLKSSYAELACIHQVVCFLYADSILVHRILWNYETPHHSMRNELHTTYHHPIFLLPQYPSYSAQNHAPDNHLASQPITHTMYQQLILHTISAFDWLDNLFQESLNIKMMLALMMCLFAFSKNNNMLPTNMPINQFLSTIFLIYLLEVKKSIHQEELPHNIVKMVQSIQSPRLIGTHTIFAWIMSRQTPQFYCLVSLFSHWNFRCPSILKY</sequence>
<proteinExistence type="predicted"/>
<keyword evidence="1" id="KW-0472">Membrane</keyword>
<reference evidence="2 3" key="1">
    <citation type="submission" date="2015-08" db="EMBL/GenBank/DDBJ databases">
        <title>Next Generation Sequencing and Analysis of the Genome of Puccinia sorghi L Schw, the Causal Agent of Maize Common Rust.</title>
        <authorList>
            <person name="Rochi L."/>
            <person name="Burguener G."/>
            <person name="Darino M."/>
            <person name="Turjanski A."/>
            <person name="Kreff E."/>
            <person name="Dieguez M.J."/>
            <person name="Sacco F."/>
        </authorList>
    </citation>
    <scope>NUCLEOTIDE SEQUENCE [LARGE SCALE GENOMIC DNA]</scope>
    <source>
        <strain evidence="2 3">RO10H11247</strain>
    </source>
</reference>
<feature type="transmembrane region" description="Helical" evidence="1">
    <location>
        <begin position="28"/>
        <end position="52"/>
    </location>
</feature>